<keyword evidence="8 9" id="KW-0472">Membrane</keyword>
<evidence type="ECO:0000256" key="3">
    <source>
        <dbReference type="ARBA" id="ARBA00022692"/>
    </source>
</evidence>
<feature type="transmembrane region" description="Helical" evidence="9">
    <location>
        <begin position="106"/>
        <end position="122"/>
    </location>
</feature>
<evidence type="ECO:0000256" key="5">
    <source>
        <dbReference type="ARBA" id="ARBA00022927"/>
    </source>
</evidence>
<proteinExistence type="inferred from homology"/>
<keyword evidence="11" id="KW-1185">Reference proteome</keyword>
<keyword evidence="3 9" id="KW-0812">Transmembrane</keyword>
<keyword evidence="4 9" id="KW-0256">Endoplasmic reticulum</keyword>
<dbReference type="GO" id="GO:0000139">
    <property type="term" value="C:Golgi membrane"/>
    <property type="evidence" value="ECO:0007669"/>
    <property type="project" value="UniProtKB-SubCell"/>
</dbReference>
<dbReference type="GO" id="GO:0030134">
    <property type="term" value="C:COPII-coated ER to Golgi transport vesicle"/>
    <property type="evidence" value="ECO:0007669"/>
    <property type="project" value="TreeGrafter"/>
</dbReference>
<dbReference type="AlphaFoldDB" id="A0AAU9IR83"/>
<dbReference type="InterPro" id="IPR005578">
    <property type="entry name" value="Yif1_fam"/>
</dbReference>
<comment type="similarity">
    <text evidence="1 9">Belongs to the YIF1 family.</text>
</comment>
<keyword evidence="2 9" id="KW-0813">Transport</keyword>
<dbReference type="GO" id="GO:0015031">
    <property type="term" value="P:protein transport"/>
    <property type="evidence" value="ECO:0007669"/>
    <property type="project" value="UniProtKB-KW"/>
</dbReference>
<dbReference type="GO" id="GO:0006888">
    <property type="term" value="P:endoplasmic reticulum to Golgi vesicle-mediated transport"/>
    <property type="evidence" value="ECO:0007669"/>
    <property type="project" value="UniProtKB-UniRule"/>
</dbReference>
<evidence type="ECO:0000256" key="2">
    <source>
        <dbReference type="ARBA" id="ARBA00022448"/>
    </source>
</evidence>
<evidence type="ECO:0000256" key="4">
    <source>
        <dbReference type="ARBA" id="ARBA00022824"/>
    </source>
</evidence>
<evidence type="ECO:0000256" key="8">
    <source>
        <dbReference type="ARBA" id="ARBA00023136"/>
    </source>
</evidence>
<comment type="caution">
    <text evidence="10">The sequence shown here is derived from an EMBL/GenBank/DDBJ whole genome shotgun (WGS) entry which is preliminary data.</text>
</comment>
<accession>A0AAU9IR83</accession>
<feature type="transmembrane region" description="Helical" evidence="9">
    <location>
        <begin position="237"/>
        <end position="255"/>
    </location>
</feature>
<name>A0AAU9IR83_9CILI</name>
<reference evidence="10" key="1">
    <citation type="submission" date="2021-09" db="EMBL/GenBank/DDBJ databases">
        <authorList>
            <consortium name="AG Swart"/>
            <person name="Singh M."/>
            <person name="Singh A."/>
            <person name="Seah K."/>
            <person name="Emmerich C."/>
        </authorList>
    </citation>
    <scope>NUCLEOTIDE SEQUENCE</scope>
    <source>
        <strain evidence="10">ATCC30299</strain>
    </source>
</reference>
<feature type="transmembrane region" description="Helical" evidence="9">
    <location>
        <begin position="170"/>
        <end position="191"/>
    </location>
</feature>
<gene>
    <name evidence="10" type="ORF">BSTOLATCC_MIC16657</name>
</gene>
<dbReference type="PANTHER" id="PTHR14083:SF0">
    <property type="entry name" value="YIP1D-INTERACTING FACTOR 1, ISOFORM C"/>
    <property type="match status" value="1"/>
</dbReference>
<evidence type="ECO:0000256" key="1">
    <source>
        <dbReference type="ARBA" id="ARBA00009727"/>
    </source>
</evidence>
<comment type="subcellular location">
    <subcellularLocation>
        <location evidence="9">Endoplasmic reticulum membrane</location>
        <topology evidence="9">Multi-pass membrane protein</topology>
    </subcellularLocation>
    <subcellularLocation>
        <location evidence="9">Golgi apparatus membrane</location>
        <topology evidence="9">Multi-pass membrane protein</topology>
    </subcellularLocation>
</comment>
<keyword evidence="7 9" id="KW-0333">Golgi apparatus</keyword>
<evidence type="ECO:0000313" key="11">
    <source>
        <dbReference type="Proteomes" id="UP001162131"/>
    </source>
</evidence>
<keyword evidence="5 9" id="KW-0653">Protein transport</keyword>
<evidence type="ECO:0000313" key="10">
    <source>
        <dbReference type="EMBL" id="CAG9316548.1"/>
    </source>
</evidence>
<evidence type="ECO:0000256" key="6">
    <source>
        <dbReference type="ARBA" id="ARBA00022989"/>
    </source>
</evidence>
<dbReference type="Pfam" id="PF03878">
    <property type="entry name" value="YIF1"/>
    <property type="match status" value="1"/>
</dbReference>
<evidence type="ECO:0000256" key="9">
    <source>
        <dbReference type="RuleBase" id="RU368073"/>
    </source>
</evidence>
<sequence length="256" mass="28642">MSKIPTNPFGFSDGPSVLPSFGGLTTISLENPATEYGLRMTKAMAGSWLSGFWKRLNYYFDVTNSYVLKKLKLILFPYLSNGDWTQELDDDGLPATPRKNQHAPDLYIPLMAYITFILIVGVNSGMKGQFSPEVLGLAASSGIIFVFLEILLIYCGFYFLQSALPAPIDLIAYCGYKFVPCTVNLMATMIFGGESYYPAFCYTGVCLGVFMTKTLKRYTVQNTFSEYMDASSVTNQSFLYFIALLQFPIVFFLGFY</sequence>
<dbReference type="EMBL" id="CAJZBQ010000016">
    <property type="protein sequence ID" value="CAG9316548.1"/>
    <property type="molecule type" value="Genomic_DNA"/>
</dbReference>
<keyword evidence="6 9" id="KW-1133">Transmembrane helix</keyword>
<dbReference type="GO" id="GO:0005793">
    <property type="term" value="C:endoplasmic reticulum-Golgi intermediate compartment"/>
    <property type="evidence" value="ECO:0007669"/>
    <property type="project" value="UniProtKB-UniRule"/>
</dbReference>
<dbReference type="PANTHER" id="PTHR14083">
    <property type="entry name" value="YIP1 INTERACTING FACTOR HOMOLOG YIF1 PROTEIN"/>
    <property type="match status" value="1"/>
</dbReference>
<evidence type="ECO:0000256" key="7">
    <source>
        <dbReference type="ARBA" id="ARBA00023034"/>
    </source>
</evidence>
<protein>
    <recommendedName>
        <fullName evidence="9">Protein YIF1</fullName>
    </recommendedName>
</protein>
<comment type="function">
    <text evidence="9">Has a role in transport between endoplasmic reticulum and Golgi.</text>
</comment>
<dbReference type="Proteomes" id="UP001162131">
    <property type="component" value="Unassembled WGS sequence"/>
</dbReference>
<dbReference type="GO" id="GO:0005789">
    <property type="term" value="C:endoplasmic reticulum membrane"/>
    <property type="evidence" value="ECO:0007669"/>
    <property type="project" value="UniProtKB-SubCell"/>
</dbReference>
<feature type="transmembrane region" description="Helical" evidence="9">
    <location>
        <begin position="134"/>
        <end position="158"/>
    </location>
</feature>
<organism evidence="10 11">
    <name type="scientific">Blepharisma stoltei</name>
    <dbReference type="NCBI Taxonomy" id="1481888"/>
    <lineage>
        <taxon>Eukaryota</taxon>
        <taxon>Sar</taxon>
        <taxon>Alveolata</taxon>
        <taxon>Ciliophora</taxon>
        <taxon>Postciliodesmatophora</taxon>
        <taxon>Heterotrichea</taxon>
        <taxon>Heterotrichida</taxon>
        <taxon>Blepharismidae</taxon>
        <taxon>Blepharisma</taxon>
    </lineage>
</organism>